<organism evidence="3 4">
    <name type="scientific">Candidatus Sungbacteria bacterium RIFCSPLOWO2_01_FULL_54_21</name>
    <dbReference type="NCBI Taxonomy" id="1802279"/>
    <lineage>
        <taxon>Bacteria</taxon>
        <taxon>Candidatus Sungiibacteriota</taxon>
    </lineage>
</organism>
<keyword evidence="2" id="KW-1133">Transmembrane helix</keyword>
<comment type="caution">
    <text evidence="3">The sequence shown here is derived from an EMBL/GenBank/DDBJ whole genome shotgun (WGS) entry which is preliminary data.</text>
</comment>
<dbReference type="EMBL" id="MHQR01000004">
    <property type="protein sequence ID" value="OHA08119.1"/>
    <property type="molecule type" value="Genomic_DNA"/>
</dbReference>
<evidence type="ECO:0000256" key="1">
    <source>
        <dbReference type="SAM" id="MobiDB-lite"/>
    </source>
</evidence>
<feature type="transmembrane region" description="Helical" evidence="2">
    <location>
        <begin position="43"/>
        <end position="61"/>
    </location>
</feature>
<keyword evidence="2" id="KW-0812">Transmembrane</keyword>
<proteinExistence type="predicted"/>
<feature type="transmembrane region" description="Helical" evidence="2">
    <location>
        <begin position="67"/>
        <end position="87"/>
    </location>
</feature>
<dbReference type="STRING" id="1802279.A3B34_01685"/>
<accession>A0A1G2LBF2</accession>
<name>A0A1G2LBF2_9BACT</name>
<evidence type="ECO:0000313" key="4">
    <source>
        <dbReference type="Proteomes" id="UP000176510"/>
    </source>
</evidence>
<evidence type="ECO:0000313" key="3">
    <source>
        <dbReference type="EMBL" id="OHA08119.1"/>
    </source>
</evidence>
<protein>
    <submittedName>
        <fullName evidence="3">Uncharacterized protein</fullName>
    </submittedName>
</protein>
<evidence type="ECO:0000256" key="2">
    <source>
        <dbReference type="SAM" id="Phobius"/>
    </source>
</evidence>
<sequence>MARALRRDVSRYFSMTFDKPEWIGKGQAIRGCRAVDNKFSRDGALSYILNMLLLFFSFISMEQRNSMMQWVIGVLALVVGMGGGYYYGNMMGHNRGVEAGIAQEKAAEIARREAAEREAASAINPFNQGSANPFEKASANPFDDVNVNPFK</sequence>
<dbReference type="AlphaFoldDB" id="A0A1G2LBF2"/>
<keyword evidence="2" id="KW-0472">Membrane</keyword>
<gene>
    <name evidence="3" type="ORF">A3B34_01685</name>
</gene>
<dbReference type="Proteomes" id="UP000176510">
    <property type="component" value="Unassembled WGS sequence"/>
</dbReference>
<reference evidence="3 4" key="1">
    <citation type="journal article" date="2016" name="Nat. Commun.">
        <title>Thousands of microbial genomes shed light on interconnected biogeochemical processes in an aquifer system.</title>
        <authorList>
            <person name="Anantharaman K."/>
            <person name="Brown C.T."/>
            <person name="Hug L.A."/>
            <person name="Sharon I."/>
            <person name="Castelle C.J."/>
            <person name="Probst A.J."/>
            <person name="Thomas B.C."/>
            <person name="Singh A."/>
            <person name="Wilkins M.J."/>
            <person name="Karaoz U."/>
            <person name="Brodie E.L."/>
            <person name="Williams K.H."/>
            <person name="Hubbard S.S."/>
            <person name="Banfield J.F."/>
        </authorList>
    </citation>
    <scope>NUCLEOTIDE SEQUENCE [LARGE SCALE GENOMIC DNA]</scope>
</reference>
<feature type="region of interest" description="Disordered" evidence="1">
    <location>
        <begin position="121"/>
        <end position="151"/>
    </location>
</feature>